<keyword evidence="3" id="KW-1185">Reference proteome</keyword>
<feature type="chain" id="PRO_5003603794" description="Lipoprotein" evidence="1">
    <location>
        <begin position="21"/>
        <end position="161"/>
    </location>
</feature>
<evidence type="ECO:0000313" key="2">
    <source>
        <dbReference type="EMBL" id="AFC26107.1"/>
    </source>
</evidence>
<dbReference type="Proteomes" id="UP000007519">
    <property type="component" value="Chromosome"/>
</dbReference>
<keyword evidence="1" id="KW-0732">Signal</keyword>
<dbReference type="RefSeq" id="WP_015693702.1">
    <property type="nucleotide sequence ID" value="NC_016940.1"/>
</dbReference>
<dbReference type="EMBL" id="CP002831">
    <property type="protein sequence ID" value="AFC26107.1"/>
    <property type="molecule type" value="Genomic_DNA"/>
</dbReference>
<dbReference type="PROSITE" id="PS51257">
    <property type="entry name" value="PROKAR_LIPOPROTEIN"/>
    <property type="match status" value="1"/>
</dbReference>
<dbReference type="HOGENOM" id="CLU_1642528_0_0_10"/>
<feature type="signal peptide" evidence="1">
    <location>
        <begin position="1"/>
        <end position="20"/>
    </location>
</feature>
<evidence type="ECO:0000256" key="1">
    <source>
        <dbReference type="SAM" id="SignalP"/>
    </source>
</evidence>
<dbReference type="AlphaFoldDB" id="H6L171"/>
<evidence type="ECO:0000313" key="3">
    <source>
        <dbReference type="Proteomes" id="UP000007519"/>
    </source>
</evidence>
<sequence length="161" mass="18662">MKTIVGLTHLLIGFSLLLTACTNEKRTPVEKEDWHCCTFITDMPSYSSEEGESFSHLLEIENYSPEMFDQIPFIEIAKKYVDSCTHHLPIKGITFLIDLSEMRAMGQHPANYDYLIPYLVENDGYILNLFFDLDSDTFKIKSAFLYENRDFIPYEIPGNIK</sequence>
<name>H6L171_SAPGL</name>
<gene>
    <name evidence="2" type="ordered locus">SGRA_3382</name>
</gene>
<evidence type="ECO:0008006" key="4">
    <source>
        <dbReference type="Google" id="ProtNLM"/>
    </source>
</evidence>
<accession>H6L171</accession>
<dbReference type="KEGG" id="sgn:SGRA_3382"/>
<protein>
    <recommendedName>
        <fullName evidence="4">Lipoprotein</fullName>
    </recommendedName>
</protein>
<organism evidence="2 3">
    <name type="scientific">Saprospira grandis (strain Lewin)</name>
    <dbReference type="NCBI Taxonomy" id="984262"/>
    <lineage>
        <taxon>Bacteria</taxon>
        <taxon>Pseudomonadati</taxon>
        <taxon>Bacteroidota</taxon>
        <taxon>Saprospiria</taxon>
        <taxon>Saprospirales</taxon>
        <taxon>Saprospiraceae</taxon>
        <taxon>Saprospira</taxon>
    </lineage>
</organism>
<proteinExistence type="predicted"/>
<reference evidence="2 3" key="1">
    <citation type="journal article" date="2012" name="Stand. Genomic Sci.">
        <title>Complete genome sequencing and analysis of Saprospira grandis str. Lewin, a predatory marine bacterium.</title>
        <authorList>
            <person name="Saw J.H."/>
            <person name="Yuryev A."/>
            <person name="Kanbe M."/>
            <person name="Hou S."/>
            <person name="Young A.G."/>
            <person name="Aizawa S."/>
            <person name="Alam M."/>
        </authorList>
    </citation>
    <scope>NUCLEOTIDE SEQUENCE [LARGE SCALE GENOMIC DNA]</scope>
    <source>
        <strain evidence="2 3">Lewin</strain>
    </source>
</reference>
<dbReference type="STRING" id="984262.SGRA_3382"/>